<proteinExistence type="predicted"/>
<organism evidence="1 2">
    <name type="scientific">Cyanidiococcus yangmingshanensis</name>
    <dbReference type="NCBI Taxonomy" id="2690220"/>
    <lineage>
        <taxon>Eukaryota</taxon>
        <taxon>Rhodophyta</taxon>
        <taxon>Bangiophyceae</taxon>
        <taxon>Cyanidiales</taxon>
        <taxon>Cyanidiaceae</taxon>
        <taxon>Cyanidiococcus</taxon>
    </lineage>
</organism>
<dbReference type="AlphaFoldDB" id="A0A7J7IJM0"/>
<name>A0A7J7IJM0_9RHOD</name>
<evidence type="ECO:0000313" key="1">
    <source>
        <dbReference type="EMBL" id="KAF6003218.1"/>
    </source>
</evidence>
<keyword evidence="2" id="KW-1185">Reference proteome</keyword>
<accession>A0A7J7IJM0</accession>
<protein>
    <submittedName>
        <fullName evidence="1">Uncharacterized protein</fullName>
    </submittedName>
</protein>
<comment type="caution">
    <text evidence="1">The sequence shown here is derived from an EMBL/GenBank/DDBJ whole genome shotgun (WGS) entry which is preliminary data.</text>
</comment>
<evidence type="ECO:0000313" key="2">
    <source>
        <dbReference type="Proteomes" id="UP000530660"/>
    </source>
</evidence>
<reference evidence="1 2" key="1">
    <citation type="journal article" date="2020" name="J. Phycol.">
        <title>Comparative genome analysis reveals Cyanidiococcus gen. nov., a new extremophilic red algal genus sister to Cyanidioschyzon (Cyanidioschyzonaceae, Rhodophyta).</title>
        <authorList>
            <person name="Liu S.-L."/>
            <person name="Chiang Y.-R."/>
            <person name="Yoon H.S."/>
            <person name="Fu H.-Y."/>
        </authorList>
    </citation>
    <scope>NUCLEOTIDE SEQUENCE [LARGE SCALE GENOMIC DNA]</scope>
    <source>
        <strain evidence="1 2">THAL066</strain>
    </source>
</reference>
<gene>
    <name evidence="1" type="ORF">F1559_001371</name>
</gene>
<dbReference type="EMBL" id="VWRR01000007">
    <property type="protein sequence ID" value="KAF6003218.1"/>
    <property type="molecule type" value="Genomic_DNA"/>
</dbReference>
<dbReference type="Proteomes" id="UP000530660">
    <property type="component" value="Unassembled WGS sequence"/>
</dbReference>
<sequence length="226" mass="25535">MHQRSAQRQPDHPSIDLINIDACLDLFENVAAGSYLREVVFEPVFERNIRAHQQTSVWVIGTAYTVSVWRVRSRDAASHVERIAALELLRDVRAHQHALFGVRYHAFSLELGILVVAFGMLLPRDGGLIFLCVDRWSGRLTRYDRFPSIRQLRGGTHHQLQRVFERDSSAGVCPPLRGNDALYSRPNPKASHGPLHIGLQTDQLNAYVAQQGKILECIESFGSRFG</sequence>